<evidence type="ECO:0000313" key="2">
    <source>
        <dbReference type="Proteomes" id="UP000001420"/>
    </source>
</evidence>
<accession>Q7VAA2</accession>
<dbReference type="OrthoDB" id="559005at2"/>
<evidence type="ECO:0000313" key="1">
    <source>
        <dbReference type="EMBL" id="AAQ00606.1"/>
    </source>
</evidence>
<reference evidence="1 2" key="1">
    <citation type="journal article" date="2003" name="Proc. Natl. Acad. Sci. U.S.A.">
        <title>Genome sequence of the cyanobacterium Prochlorococcus marinus SS120, a nearly minimal oxyphototrophic genome.</title>
        <authorList>
            <person name="Dufresne A."/>
            <person name="Salanoubat M."/>
            <person name="Partensky F."/>
            <person name="Artiguenave F."/>
            <person name="Axmann I.M."/>
            <person name="Barbe V."/>
            <person name="Duprat S."/>
            <person name="Galperin M.Y."/>
            <person name="Koonin E.V."/>
            <person name="Le Gall F."/>
            <person name="Makarova K.S."/>
            <person name="Ostrowski M."/>
            <person name="Oztas S."/>
            <person name="Robert C."/>
            <person name="Rogozin I.B."/>
            <person name="Scanlan D.J."/>
            <person name="Tandeau de Marsac N."/>
            <person name="Weissenbach J."/>
            <person name="Wincker P."/>
            <person name="Wolf Y.I."/>
            <person name="Hess W.R."/>
        </authorList>
    </citation>
    <scope>NUCLEOTIDE SEQUENCE [LARGE SCALE GENOMIC DNA]</scope>
    <source>
        <strain evidence="2">SARG / CCMP1375 / SS120</strain>
    </source>
</reference>
<gene>
    <name evidence="1" type="ordered locus">Pro_1562</name>
</gene>
<dbReference type="EMBL" id="AE017126">
    <property type="protein sequence ID" value="AAQ00606.1"/>
    <property type="molecule type" value="Genomic_DNA"/>
</dbReference>
<name>Q7VAA2_PROMA</name>
<proteinExistence type="predicted"/>
<dbReference type="AlphaFoldDB" id="Q7VAA2"/>
<dbReference type="Proteomes" id="UP000001420">
    <property type="component" value="Chromosome"/>
</dbReference>
<dbReference type="PATRIC" id="fig|167539.5.peg.1646"/>
<sequence>MFNSLRKLMPVGVASVLLLQGGGITLAGNYDAICNGLKCKIILDGKGVTGPSGFMPSYKIAQWYTGGGSDHNKGVAAVGAGGGAVGGAVIGGLATCWTIVLCGPGIIAGGAAGGVGGSQLGKSADFYFTVVGYDQNGKKTIQSFNFINKKPVGKIMQELPIVTGLAMGELRSLKEIKDATKREARTGSWKEILPMNLGKPRGNNERTLPDSL</sequence>
<dbReference type="RefSeq" id="WP_011125712.1">
    <property type="nucleotide sequence ID" value="NC_005042.1"/>
</dbReference>
<organism evidence="1 2">
    <name type="scientific">Prochlorococcus marinus (strain SARG / CCMP1375 / SS120)</name>
    <dbReference type="NCBI Taxonomy" id="167539"/>
    <lineage>
        <taxon>Bacteria</taxon>
        <taxon>Bacillati</taxon>
        <taxon>Cyanobacteriota</taxon>
        <taxon>Cyanophyceae</taxon>
        <taxon>Synechococcales</taxon>
        <taxon>Prochlorococcaceae</taxon>
        <taxon>Prochlorococcus</taxon>
    </lineage>
</organism>
<dbReference type="EnsemblBacteria" id="AAQ00606">
    <property type="protein sequence ID" value="AAQ00606"/>
    <property type="gene ID" value="Pro_1562"/>
</dbReference>
<dbReference type="HOGENOM" id="CLU_098313_0_0_3"/>
<keyword evidence="2" id="KW-1185">Reference proteome</keyword>
<dbReference type="KEGG" id="pma:Pro_1562"/>
<protein>
    <submittedName>
        <fullName evidence="1">Predicted membrane protein</fullName>
    </submittedName>
</protein>